<dbReference type="PANTHER" id="PTHR13078">
    <property type="entry name" value="PEROXISOMAL MULTIFUNCTIONAL ENZYME TYPE 2-RELATED"/>
    <property type="match status" value="1"/>
</dbReference>
<dbReference type="GO" id="GO:0003857">
    <property type="term" value="F:(3S)-3-hydroxyacyl-CoA dehydrogenase (NAD+) activity"/>
    <property type="evidence" value="ECO:0007669"/>
    <property type="project" value="TreeGrafter"/>
</dbReference>
<comment type="caution">
    <text evidence="4">The sequence shown here is derived from an EMBL/GenBank/DDBJ whole genome shotgun (WGS) entry which is preliminary data.</text>
</comment>
<proteinExistence type="predicted"/>
<dbReference type="GO" id="GO:0004300">
    <property type="term" value="F:enoyl-CoA hydratase activity"/>
    <property type="evidence" value="ECO:0007669"/>
    <property type="project" value="TreeGrafter"/>
</dbReference>
<dbReference type="Pfam" id="PF01575">
    <property type="entry name" value="MaoC_dehydratas"/>
    <property type="match status" value="1"/>
</dbReference>
<feature type="domain" description="MaoC-like" evidence="2">
    <location>
        <begin position="181"/>
        <end position="294"/>
    </location>
</feature>
<sequence length="316" mass="34716">MGEIDLTKAVGHASEPIPQAWTKRDVLLFANSIGVKAEELHLLYELDSKFAAFPTYPVLCGFRHRDDKDVVDFIARSSQGRALPGVPKLDYKRIVDGERYLEVLKPLPPTSEGHDFELQSKCVGVYDKGKAGLVIETEQLLVDKKSGEAYTKMVGSSFAVGQGGYNGPKGPKKPSYAPPKDKAPTASTETKLTPEQALLYRLNADYNPLHADPRVGKTMGFPGVILHGLCTWNHAAVHVLRTFGGSNPENFKSFEARFASPVLPGQTLQTIMWETKTDDEGFTEIIFVTKVKETGKIVLANGRARIRKEKSGSSKL</sequence>
<dbReference type="SUPFAM" id="SSF54637">
    <property type="entry name" value="Thioesterase/thiol ester dehydrase-isomerase"/>
    <property type="match status" value="2"/>
</dbReference>
<dbReference type="OrthoDB" id="60204at2759"/>
<dbReference type="PANTHER" id="PTHR13078:SF57">
    <property type="entry name" value="DEHYDRATASE, PUTATIVE (AFU_ORTHOLOGUE AFUA_5G00640)-RELATED"/>
    <property type="match status" value="1"/>
</dbReference>
<dbReference type="VEuPathDB" id="FungiDB:TAPDE_001533"/>
<feature type="region of interest" description="Disordered" evidence="1">
    <location>
        <begin position="161"/>
        <end position="190"/>
    </location>
</feature>
<dbReference type="EMBL" id="CAHR02000056">
    <property type="protein sequence ID" value="CCG81708.1"/>
    <property type="molecule type" value="Genomic_DNA"/>
</dbReference>
<dbReference type="GO" id="GO:0044594">
    <property type="term" value="F:17-beta-hydroxysteroid dehydrogenase (NAD+) activity"/>
    <property type="evidence" value="ECO:0007669"/>
    <property type="project" value="TreeGrafter"/>
</dbReference>
<gene>
    <name evidence="4" type="ORF">TAPDE_001533</name>
</gene>
<accession>R4X875</accession>
<dbReference type="CDD" id="cd03448">
    <property type="entry name" value="HDE_HSD"/>
    <property type="match status" value="1"/>
</dbReference>
<protein>
    <submittedName>
        <fullName evidence="4">Peroxisomal dehydratase</fullName>
    </submittedName>
</protein>
<evidence type="ECO:0000259" key="2">
    <source>
        <dbReference type="Pfam" id="PF01575"/>
    </source>
</evidence>
<feature type="domain" description="Peroxisomal multifunctional enzyme type 2-like N-terminal" evidence="3">
    <location>
        <begin position="21"/>
        <end position="161"/>
    </location>
</feature>
<dbReference type="InterPro" id="IPR002539">
    <property type="entry name" value="MaoC-like_dom"/>
</dbReference>
<dbReference type="Gene3D" id="3.10.129.10">
    <property type="entry name" value="Hotdog Thioesterase"/>
    <property type="match status" value="2"/>
</dbReference>
<evidence type="ECO:0000259" key="3">
    <source>
        <dbReference type="Pfam" id="PF22622"/>
    </source>
</evidence>
<name>R4X875_TAPDE</name>
<dbReference type="Proteomes" id="UP000013776">
    <property type="component" value="Unassembled WGS sequence"/>
</dbReference>
<evidence type="ECO:0000313" key="5">
    <source>
        <dbReference type="Proteomes" id="UP000013776"/>
    </source>
</evidence>
<dbReference type="Pfam" id="PF22622">
    <property type="entry name" value="MFE-2_hydrat-2_N"/>
    <property type="match status" value="1"/>
</dbReference>
<keyword evidence="5" id="KW-1185">Reference proteome</keyword>
<dbReference type="STRING" id="1097556.R4X875"/>
<reference evidence="4 5" key="1">
    <citation type="journal article" date="2013" name="MBio">
        <title>Genome sequencing of the plant pathogen Taphrina deformans, the causal agent of peach leaf curl.</title>
        <authorList>
            <person name="Cisse O.H."/>
            <person name="Almeida J.M.G.C.F."/>
            <person name="Fonseca A."/>
            <person name="Kumar A.A."/>
            <person name="Salojaervi J."/>
            <person name="Overmyer K."/>
            <person name="Hauser P.M."/>
            <person name="Pagni M."/>
        </authorList>
    </citation>
    <scope>NUCLEOTIDE SEQUENCE [LARGE SCALE GENOMIC DNA]</scope>
    <source>
        <strain evidence="5">PYCC 5710 / ATCC 11124 / CBS 356.35 / IMI 108563 / JCM 9778 / NBRC 8474</strain>
    </source>
</reference>
<dbReference type="GO" id="GO:0006635">
    <property type="term" value="P:fatty acid beta-oxidation"/>
    <property type="evidence" value="ECO:0007669"/>
    <property type="project" value="TreeGrafter"/>
</dbReference>
<evidence type="ECO:0000256" key="1">
    <source>
        <dbReference type="SAM" id="MobiDB-lite"/>
    </source>
</evidence>
<dbReference type="AlphaFoldDB" id="R4X875"/>
<dbReference type="InterPro" id="IPR029069">
    <property type="entry name" value="HotDog_dom_sf"/>
</dbReference>
<dbReference type="eggNOG" id="KOG1206">
    <property type="taxonomic scope" value="Eukaryota"/>
</dbReference>
<dbReference type="GO" id="GO:0005777">
    <property type="term" value="C:peroxisome"/>
    <property type="evidence" value="ECO:0007669"/>
    <property type="project" value="TreeGrafter"/>
</dbReference>
<organism evidence="4 5">
    <name type="scientific">Taphrina deformans (strain PYCC 5710 / ATCC 11124 / CBS 356.35 / IMI 108563 / JCM 9778 / NBRC 8474)</name>
    <name type="common">Peach leaf curl fungus</name>
    <name type="synonym">Lalaria deformans</name>
    <dbReference type="NCBI Taxonomy" id="1097556"/>
    <lineage>
        <taxon>Eukaryota</taxon>
        <taxon>Fungi</taxon>
        <taxon>Dikarya</taxon>
        <taxon>Ascomycota</taxon>
        <taxon>Taphrinomycotina</taxon>
        <taxon>Taphrinomycetes</taxon>
        <taxon>Taphrinales</taxon>
        <taxon>Taphrinaceae</taxon>
        <taxon>Taphrina</taxon>
    </lineage>
</organism>
<dbReference type="InterPro" id="IPR054357">
    <property type="entry name" value="MFE-2_N"/>
</dbReference>
<evidence type="ECO:0000313" key="4">
    <source>
        <dbReference type="EMBL" id="CCG81708.1"/>
    </source>
</evidence>